<comment type="caution">
    <text evidence="3">The sequence shown here is derived from an EMBL/GenBank/DDBJ whole genome shotgun (WGS) entry which is preliminary data.</text>
</comment>
<name>A0A077NH47_XENBV</name>
<gene>
    <name evidence="3" type="ORF">XBP1_2750007</name>
</gene>
<keyword evidence="1" id="KW-0472">Membrane</keyword>
<organism evidence="3">
    <name type="scientific">Xenorhabdus bovienii str. puntauvense</name>
    <dbReference type="NCBI Taxonomy" id="1398201"/>
    <lineage>
        <taxon>Bacteria</taxon>
        <taxon>Pseudomonadati</taxon>
        <taxon>Pseudomonadota</taxon>
        <taxon>Gammaproteobacteria</taxon>
        <taxon>Enterobacterales</taxon>
        <taxon>Morganellaceae</taxon>
        <taxon>Xenorhabdus</taxon>
    </lineage>
</organism>
<dbReference type="AlphaFoldDB" id="A0A077NH47"/>
<feature type="transmembrane region" description="Helical" evidence="1">
    <location>
        <begin position="21"/>
        <end position="41"/>
    </location>
</feature>
<evidence type="ECO:0000256" key="1">
    <source>
        <dbReference type="SAM" id="Phobius"/>
    </source>
</evidence>
<protein>
    <recommendedName>
        <fullName evidence="2">H repeat-associated protein N-terminal domain-containing protein</fullName>
    </recommendedName>
</protein>
<accession>A0A077NH47</accession>
<sequence length="43" mass="4759">MNIDAFSQYFSKLQDPRQSAKISYSLFDVLFLTLCAVIAGAEG</sequence>
<keyword evidence="1" id="KW-0812">Transmembrane</keyword>
<proteinExistence type="predicted"/>
<dbReference type="HOGENOM" id="CLU_3241579_0_0_6"/>
<dbReference type="EMBL" id="CBSW010000196">
    <property type="protein sequence ID" value="CDG97713.1"/>
    <property type="molecule type" value="Genomic_DNA"/>
</dbReference>
<evidence type="ECO:0000313" key="3">
    <source>
        <dbReference type="EMBL" id="CDG97713.1"/>
    </source>
</evidence>
<evidence type="ECO:0000259" key="2">
    <source>
        <dbReference type="Pfam" id="PF13808"/>
    </source>
</evidence>
<feature type="domain" description="H repeat-associated protein N-terminal" evidence="2">
    <location>
        <begin position="8"/>
        <end position="43"/>
    </location>
</feature>
<dbReference type="Pfam" id="PF13808">
    <property type="entry name" value="DDE_Tnp_1_assoc"/>
    <property type="match status" value="1"/>
</dbReference>
<reference evidence="3" key="1">
    <citation type="submission" date="2013-07" db="EMBL/GenBank/DDBJ databases">
        <title>Sub-species coevolution in mutualistic symbiosis.</title>
        <authorList>
            <person name="Murfin K."/>
            <person name="Klassen J."/>
            <person name="Lee M."/>
            <person name="Forst S."/>
            <person name="Stock P."/>
            <person name="Goodrich-Blair H."/>
        </authorList>
    </citation>
    <scope>NUCLEOTIDE SEQUENCE [LARGE SCALE GENOMIC DNA]</scope>
    <source>
        <strain evidence="3">Puntauvense</strain>
    </source>
</reference>
<dbReference type="RefSeq" id="WP_268987655.1">
    <property type="nucleotide sequence ID" value="NZ_CAWLWN010000234.1"/>
</dbReference>
<keyword evidence="1" id="KW-1133">Transmembrane helix</keyword>
<dbReference type="Proteomes" id="UP000028511">
    <property type="component" value="Unassembled WGS sequence"/>
</dbReference>
<dbReference type="InterPro" id="IPR032806">
    <property type="entry name" value="YbfD_N"/>
</dbReference>